<evidence type="ECO:0000313" key="3">
    <source>
        <dbReference type="Proteomes" id="UP000240357"/>
    </source>
</evidence>
<dbReference type="PANTHER" id="PTHR42655:SF1">
    <property type="entry name" value="GLYCOGEN PHOSPHORYLASE"/>
    <property type="match status" value="1"/>
</dbReference>
<dbReference type="InterPro" id="IPR052182">
    <property type="entry name" value="Glycogen/Maltodextrin_Phosph"/>
</dbReference>
<dbReference type="OrthoDB" id="9760804at2"/>
<name>A0A2T2YCC8_9BACT</name>
<dbReference type="Pfam" id="PF00343">
    <property type="entry name" value="Phosphorylase"/>
    <property type="match status" value="1"/>
</dbReference>
<sequence>MKFSDLQPSPTYDNAYKTRVAYFSMEFAIHQPLKIYSGGLGFLAGSHMRSAYELKQNLVGIGILWKYGYYDQIRKDDQSMNVLFQEKLYYFVKDIGLRFQIDINNTPVTVAAYYLAPEVFDTVPMFFLSTDLPENDYLARTTSHHLYNADTAGKVGASILLGVGGAKLLDLLEYNADIYHFNEAHPLPAAFYLYNKFKNLAEVKKRVVFTTHTPEEAGNEKTDIHLLNKMSFFCNTPLEEVRQISGEWGNIFNHTLVALRMAKIANGVSKMHGEVARQMWNSYPDICPILHVTNAQNWCYWADARLYQALKVGDDEAFLKRKKRLKKQLFEEVANQVGDIYKEKVLTIVWARRFAGYKRADLLMRDLARFERLVTNEKYPVQIIWAGKPYPMDYGAIGTFDRLVQESKKFPNCAVMVGHELKLSKLLKGGADIWLNNPRIRKEASGTSGMTAAMNGALNFSIPDGWIPEFAQHEHNSFIVPAAEPGLSEFEMDEFDHGNIMDMLENVILPMYYEQPDKWHQMVKNSMTEIIPAFESGRMADEYYQNIYNA</sequence>
<dbReference type="GO" id="GO:0008184">
    <property type="term" value="F:glycogen phosphorylase activity"/>
    <property type="evidence" value="ECO:0007669"/>
    <property type="project" value="InterPro"/>
</dbReference>
<evidence type="ECO:0000313" key="2">
    <source>
        <dbReference type="EMBL" id="PSR53153.1"/>
    </source>
</evidence>
<dbReference type="AlphaFoldDB" id="A0A2T2YCC8"/>
<dbReference type="EMBL" id="PYFT01000001">
    <property type="protein sequence ID" value="PSR53153.1"/>
    <property type="molecule type" value="Genomic_DNA"/>
</dbReference>
<protein>
    <submittedName>
        <fullName evidence="2">Alpha-glucan family phosphorylase</fullName>
    </submittedName>
</protein>
<dbReference type="NCBIfam" id="TIGR02094">
    <property type="entry name" value="more_P_ylases"/>
    <property type="match status" value="2"/>
</dbReference>
<dbReference type="InterPro" id="IPR011834">
    <property type="entry name" value="Agluc_phsphrylas"/>
</dbReference>
<reference evidence="2 3" key="1">
    <citation type="submission" date="2018-03" db="EMBL/GenBank/DDBJ databases">
        <title>Adhaeribacter sp. HMF7605 Genome sequencing and assembly.</title>
        <authorList>
            <person name="Kang H."/>
            <person name="Kang J."/>
            <person name="Cha I."/>
            <person name="Kim H."/>
            <person name="Joh K."/>
        </authorList>
    </citation>
    <scope>NUCLEOTIDE SEQUENCE [LARGE SCALE GENOMIC DNA]</scope>
    <source>
        <strain evidence="2 3">HMF7605</strain>
    </source>
</reference>
<dbReference type="SUPFAM" id="SSF53756">
    <property type="entry name" value="UDP-Glycosyltransferase/glycogen phosphorylase"/>
    <property type="match status" value="1"/>
</dbReference>
<dbReference type="GO" id="GO:0005975">
    <property type="term" value="P:carbohydrate metabolic process"/>
    <property type="evidence" value="ECO:0007669"/>
    <property type="project" value="InterPro"/>
</dbReference>
<dbReference type="InterPro" id="IPR000811">
    <property type="entry name" value="Glyco_trans_35"/>
</dbReference>
<comment type="similarity">
    <text evidence="1">Belongs to the glycogen phosphorylase family.</text>
</comment>
<dbReference type="Proteomes" id="UP000240357">
    <property type="component" value="Unassembled WGS sequence"/>
</dbReference>
<evidence type="ECO:0000256" key="1">
    <source>
        <dbReference type="ARBA" id="ARBA00006047"/>
    </source>
</evidence>
<dbReference type="RefSeq" id="WP_106927496.1">
    <property type="nucleotide sequence ID" value="NZ_PYFT01000001.1"/>
</dbReference>
<keyword evidence="3" id="KW-1185">Reference proteome</keyword>
<dbReference type="Gene3D" id="3.40.50.2000">
    <property type="entry name" value="Glycogen Phosphorylase B"/>
    <property type="match status" value="2"/>
</dbReference>
<comment type="caution">
    <text evidence="2">The sequence shown here is derived from an EMBL/GenBank/DDBJ whole genome shotgun (WGS) entry which is preliminary data.</text>
</comment>
<gene>
    <name evidence="2" type="ORF">AHMF7605_06215</name>
</gene>
<organism evidence="2 3">
    <name type="scientific">Adhaeribacter arboris</name>
    <dbReference type="NCBI Taxonomy" id="2072846"/>
    <lineage>
        <taxon>Bacteria</taxon>
        <taxon>Pseudomonadati</taxon>
        <taxon>Bacteroidota</taxon>
        <taxon>Cytophagia</taxon>
        <taxon>Cytophagales</taxon>
        <taxon>Hymenobacteraceae</taxon>
        <taxon>Adhaeribacter</taxon>
    </lineage>
</organism>
<dbReference type="GO" id="GO:0030170">
    <property type="term" value="F:pyridoxal phosphate binding"/>
    <property type="evidence" value="ECO:0007669"/>
    <property type="project" value="InterPro"/>
</dbReference>
<accession>A0A2T2YCC8</accession>
<dbReference type="PANTHER" id="PTHR42655">
    <property type="entry name" value="GLYCOGEN PHOSPHORYLASE"/>
    <property type="match status" value="1"/>
</dbReference>
<proteinExistence type="inferred from homology"/>